<dbReference type="RefSeq" id="XP_066711111.1">
    <property type="nucleotide sequence ID" value="XM_066862001.1"/>
</dbReference>
<dbReference type="SUPFAM" id="SSF57850">
    <property type="entry name" value="RING/U-box"/>
    <property type="match status" value="1"/>
</dbReference>
<keyword evidence="1" id="KW-0863">Zinc-finger</keyword>
<gene>
    <name evidence="4" type="ORF">PG994_010592</name>
</gene>
<dbReference type="Pfam" id="PF13639">
    <property type="entry name" value="zf-RING_2"/>
    <property type="match status" value="1"/>
</dbReference>
<protein>
    <recommendedName>
        <fullName evidence="3">RING-type domain-containing protein</fullName>
    </recommendedName>
</protein>
<keyword evidence="1" id="KW-0862">Zinc</keyword>
<name>A0ABR1TQT9_9PEZI</name>
<keyword evidence="1" id="KW-0479">Metal-binding</keyword>
<proteinExistence type="predicted"/>
<feature type="compositionally biased region" description="Basic and acidic residues" evidence="2">
    <location>
        <begin position="116"/>
        <end position="133"/>
    </location>
</feature>
<reference evidence="4 5" key="1">
    <citation type="submission" date="2023-01" db="EMBL/GenBank/DDBJ databases">
        <title>Analysis of 21 Apiospora genomes using comparative genomics revels a genus with tremendous synthesis potential of carbohydrate active enzymes and secondary metabolites.</title>
        <authorList>
            <person name="Sorensen T."/>
        </authorList>
    </citation>
    <scope>NUCLEOTIDE SEQUENCE [LARGE SCALE GENOMIC DNA]</scope>
    <source>
        <strain evidence="4 5">CBS 135458</strain>
    </source>
</reference>
<dbReference type="CDD" id="cd16448">
    <property type="entry name" value="RING-H2"/>
    <property type="match status" value="1"/>
</dbReference>
<dbReference type="Gene3D" id="3.30.40.10">
    <property type="entry name" value="Zinc/RING finger domain, C3HC4 (zinc finger)"/>
    <property type="match status" value="1"/>
</dbReference>
<dbReference type="SMART" id="SM00184">
    <property type="entry name" value="RING"/>
    <property type="match status" value="1"/>
</dbReference>
<sequence>MIEKCGICQEDTIDVSKEFVTLPCAGHHAFHPDCIKSWLVQAPKQDCPFCRASLQHSCGHVLAAAHLQPGKVVDSGVLAGPCRPECGGLLPTQRSDREFVNTYAIPFRHALARAGRQETDRRLEAARRREAQRWRPRTGSVRTGRRWKLLPR</sequence>
<evidence type="ECO:0000313" key="5">
    <source>
        <dbReference type="Proteomes" id="UP001480595"/>
    </source>
</evidence>
<evidence type="ECO:0000313" key="4">
    <source>
        <dbReference type="EMBL" id="KAK8048862.1"/>
    </source>
</evidence>
<evidence type="ECO:0000256" key="1">
    <source>
        <dbReference type="PROSITE-ProRule" id="PRU00175"/>
    </source>
</evidence>
<dbReference type="InterPro" id="IPR013083">
    <property type="entry name" value="Znf_RING/FYVE/PHD"/>
</dbReference>
<dbReference type="Proteomes" id="UP001480595">
    <property type="component" value="Unassembled WGS sequence"/>
</dbReference>
<keyword evidence="5" id="KW-1185">Reference proteome</keyword>
<feature type="domain" description="RING-type" evidence="3">
    <location>
        <begin position="5"/>
        <end position="51"/>
    </location>
</feature>
<accession>A0ABR1TQT9</accession>
<evidence type="ECO:0000259" key="3">
    <source>
        <dbReference type="PROSITE" id="PS50089"/>
    </source>
</evidence>
<organism evidence="4 5">
    <name type="scientific">Apiospora phragmitis</name>
    <dbReference type="NCBI Taxonomy" id="2905665"/>
    <lineage>
        <taxon>Eukaryota</taxon>
        <taxon>Fungi</taxon>
        <taxon>Dikarya</taxon>
        <taxon>Ascomycota</taxon>
        <taxon>Pezizomycotina</taxon>
        <taxon>Sordariomycetes</taxon>
        <taxon>Xylariomycetidae</taxon>
        <taxon>Amphisphaeriales</taxon>
        <taxon>Apiosporaceae</taxon>
        <taxon>Apiospora</taxon>
    </lineage>
</organism>
<dbReference type="InterPro" id="IPR001841">
    <property type="entry name" value="Znf_RING"/>
</dbReference>
<evidence type="ECO:0000256" key="2">
    <source>
        <dbReference type="SAM" id="MobiDB-lite"/>
    </source>
</evidence>
<dbReference type="EMBL" id="JAQQWL010000011">
    <property type="protein sequence ID" value="KAK8048862.1"/>
    <property type="molecule type" value="Genomic_DNA"/>
</dbReference>
<dbReference type="PROSITE" id="PS50089">
    <property type="entry name" value="ZF_RING_2"/>
    <property type="match status" value="1"/>
</dbReference>
<comment type="caution">
    <text evidence="4">The sequence shown here is derived from an EMBL/GenBank/DDBJ whole genome shotgun (WGS) entry which is preliminary data.</text>
</comment>
<dbReference type="GeneID" id="92095064"/>
<feature type="region of interest" description="Disordered" evidence="2">
    <location>
        <begin position="116"/>
        <end position="142"/>
    </location>
</feature>